<evidence type="ECO:0000256" key="2">
    <source>
        <dbReference type="ARBA" id="ARBA00022605"/>
    </source>
</evidence>
<keyword evidence="3 8" id="KW-0641">Proline biosynthesis</keyword>
<evidence type="ECO:0000256" key="7">
    <source>
        <dbReference type="ARBA" id="ARBA00022840"/>
    </source>
</evidence>
<evidence type="ECO:0000313" key="11">
    <source>
        <dbReference type="Proteomes" id="UP000800981"/>
    </source>
</evidence>
<dbReference type="SUPFAM" id="SSF53633">
    <property type="entry name" value="Carbamate kinase-like"/>
    <property type="match status" value="1"/>
</dbReference>
<dbReference type="InterPro" id="IPR019797">
    <property type="entry name" value="Glutamate_5-kinase_CS"/>
</dbReference>
<dbReference type="EC" id="2.7.2.11" evidence="8"/>
<comment type="pathway">
    <text evidence="8">Amino-acid biosynthesis; L-proline biosynthesis; L-glutamate 5-semialdehyde from L-glutamate: step 1/2.</text>
</comment>
<dbReference type="InterPro" id="IPR011529">
    <property type="entry name" value="Glu_5kinase"/>
</dbReference>
<keyword evidence="6 8" id="KW-0418">Kinase</keyword>
<feature type="binding site" evidence="8">
    <location>
        <position position="60"/>
    </location>
    <ligand>
        <name>substrate</name>
    </ligand>
</feature>
<dbReference type="GO" id="GO:0004349">
    <property type="term" value="F:glutamate 5-kinase activity"/>
    <property type="evidence" value="ECO:0007669"/>
    <property type="project" value="UniProtKB-EC"/>
</dbReference>
<dbReference type="SUPFAM" id="SSF88697">
    <property type="entry name" value="PUA domain-like"/>
    <property type="match status" value="1"/>
</dbReference>
<dbReference type="PROSITE" id="PS50890">
    <property type="entry name" value="PUA"/>
    <property type="match status" value="1"/>
</dbReference>
<dbReference type="PANTHER" id="PTHR43654:SF1">
    <property type="entry name" value="ISOPENTENYL PHOSPHATE KINASE"/>
    <property type="match status" value="1"/>
</dbReference>
<evidence type="ECO:0000259" key="9">
    <source>
        <dbReference type="SMART" id="SM00359"/>
    </source>
</evidence>
<dbReference type="InterPro" id="IPR036393">
    <property type="entry name" value="AceGlu_kinase-like_sf"/>
</dbReference>
<dbReference type="CDD" id="cd21157">
    <property type="entry name" value="PUA_G5K"/>
    <property type="match status" value="1"/>
</dbReference>
<evidence type="ECO:0000313" key="10">
    <source>
        <dbReference type="EMBL" id="NHC12684.1"/>
    </source>
</evidence>
<keyword evidence="4 8" id="KW-0808">Transferase</keyword>
<dbReference type="NCBIfam" id="TIGR01027">
    <property type="entry name" value="proB"/>
    <property type="match status" value="1"/>
</dbReference>
<dbReference type="EMBL" id="JAANNP010000001">
    <property type="protein sequence ID" value="NHC12684.1"/>
    <property type="molecule type" value="Genomic_DNA"/>
</dbReference>
<dbReference type="CDD" id="cd04242">
    <property type="entry name" value="AAK_G5K_ProB"/>
    <property type="match status" value="1"/>
</dbReference>
<dbReference type="PROSITE" id="PS00902">
    <property type="entry name" value="GLUTAMATE_5_KINASE"/>
    <property type="match status" value="1"/>
</dbReference>
<feature type="binding site" evidence="8">
    <location>
        <position position="20"/>
    </location>
    <ligand>
        <name>ATP</name>
        <dbReference type="ChEBI" id="CHEBI:30616"/>
    </ligand>
</feature>
<organism evidence="10 11">
    <name type="scientific">Motilibacter deserti</name>
    <dbReference type="NCBI Taxonomy" id="2714956"/>
    <lineage>
        <taxon>Bacteria</taxon>
        <taxon>Bacillati</taxon>
        <taxon>Actinomycetota</taxon>
        <taxon>Actinomycetes</taxon>
        <taxon>Motilibacterales</taxon>
        <taxon>Motilibacteraceae</taxon>
        <taxon>Motilibacter</taxon>
    </lineage>
</organism>
<dbReference type="HAMAP" id="MF_00456">
    <property type="entry name" value="ProB"/>
    <property type="match status" value="1"/>
</dbReference>
<dbReference type="InterPro" id="IPR001048">
    <property type="entry name" value="Asp/Glu/Uridylate_kinase"/>
</dbReference>
<keyword evidence="7 8" id="KW-0067">ATP-binding</keyword>
<feature type="binding site" evidence="8">
    <location>
        <position position="159"/>
    </location>
    <ligand>
        <name>substrate</name>
    </ligand>
</feature>
<sequence>MAEVPDWRGAVASAARVVVKVGSSSLTTRDGGIDDERVRALVDALAARVRAGSEVVLVSSGAIAAGLAPLGLRRRPRDLATQQAAASVGQGMLMHRYTSAFEGHGVRVGQVLLTAEDVIRRSHYRNAQRTLYRLLALGVLPVVNENDTVATHEIRFGDNDRLAALVAQLVHADALVLLSDVDGLYDGNPRNPGAKLIPEVANASALDDVDVGGVGSSVGTGGMVTKVEAARIATGAGIPTLLAAAADAGRALGGDPVGTVFAAWGRRRSTRLLWLAHATAPRGRLRLDAGAVRAVVERSASLLPAGVTAVEGEFAAGDPVELVDEKGHAVARGLVNFDATELPGLLGRSTHELAADLGPAYEREVVHRDDLVVLSR</sequence>
<keyword evidence="5 8" id="KW-0547">Nucleotide-binding</keyword>
<feature type="binding site" evidence="8">
    <location>
        <begin position="179"/>
        <end position="180"/>
    </location>
    <ligand>
        <name>ATP</name>
        <dbReference type="ChEBI" id="CHEBI:30616"/>
    </ligand>
</feature>
<name>A0ABX0GS62_9ACTN</name>
<reference evidence="10 11" key="1">
    <citation type="submission" date="2020-03" db="EMBL/GenBank/DDBJ databases">
        <title>Two novel Motilibacter sp.</title>
        <authorList>
            <person name="Liu S."/>
        </authorList>
    </citation>
    <scope>NUCLEOTIDE SEQUENCE [LARGE SCALE GENOMIC DNA]</scope>
    <source>
        <strain evidence="10 11">E257</strain>
    </source>
</reference>
<dbReference type="InterPro" id="IPR015947">
    <property type="entry name" value="PUA-like_sf"/>
</dbReference>
<dbReference type="SMART" id="SM00359">
    <property type="entry name" value="PUA"/>
    <property type="match status" value="1"/>
</dbReference>
<keyword evidence="11" id="KW-1185">Reference proteome</keyword>
<dbReference type="InterPro" id="IPR036974">
    <property type="entry name" value="PUA_sf"/>
</dbReference>
<evidence type="ECO:0000256" key="4">
    <source>
        <dbReference type="ARBA" id="ARBA00022679"/>
    </source>
</evidence>
<dbReference type="Gene3D" id="3.40.1160.10">
    <property type="entry name" value="Acetylglutamate kinase-like"/>
    <property type="match status" value="1"/>
</dbReference>
<evidence type="ECO:0000256" key="6">
    <source>
        <dbReference type="ARBA" id="ARBA00022777"/>
    </source>
</evidence>
<comment type="subcellular location">
    <subcellularLocation>
        <location evidence="8">Cytoplasm</location>
    </subcellularLocation>
</comment>
<dbReference type="InterPro" id="IPR002478">
    <property type="entry name" value="PUA"/>
</dbReference>
<dbReference type="InterPro" id="IPR001057">
    <property type="entry name" value="Glu/AcGlu_kinase"/>
</dbReference>
<dbReference type="PIRSF" id="PIRSF000729">
    <property type="entry name" value="GK"/>
    <property type="match status" value="1"/>
</dbReference>
<comment type="function">
    <text evidence="8">Catalyzes the transfer of a phosphate group to glutamate to form L-glutamate 5-phosphate.</text>
</comment>
<gene>
    <name evidence="8" type="primary">proB</name>
    <name evidence="10" type="ORF">G9H71_02670</name>
</gene>
<protein>
    <recommendedName>
        <fullName evidence="8">Glutamate 5-kinase</fullName>
        <ecNumber evidence="8">2.7.2.11</ecNumber>
    </recommendedName>
    <alternativeName>
        <fullName evidence="8">Gamma-glutamyl kinase</fullName>
        <shortName evidence="8">GK</shortName>
    </alternativeName>
</protein>
<dbReference type="PRINTS" id="PR00474">
    <property type="entry name" value="GLU5KINASE"/>
</dbReference>
<dbReference type="Gene3D" id="2.30.130.10">
    <property type="entry name" value="PUA domain"/>
    <property type="match status" value="1"/>
</dbReference>
<dbReference type="Proteomes" id="UP000800981">
    <property type="component" value="Unassembled WGS sequence"/>
</dbReference>
<feature type="binding site" evidence="8">
    <location>
        <position position="147"/>
    </location>
    <ligand>
        <name>substrate</name>
    </ligand>
</feature>
<dbReference type="InterPro" id="IPR041739">
    <property type="entry name" value="G5K_ProB"/>
</dbReference>
<dbReference type="InterPro" id="IPR005715">
    <property type="entry name" value="Glu_5kinase/COase_Synthase"/>
</dbReference>
<keyword evidence="1 8" id="KW-0963">Cytoplasm</keyword>
<comment type="similarity">
    <text evidence="8">Belongs to the glutamate 5-kinase family.</text>
</comment>
<accession>A0ABX0GS62</accession>
<dbReference type="Pfam" id="PF01472">
    <property type="entry name" value="PUA"/>
    <property type="match status" value="1"/>
</dbReference>
<evidence type="ECO:0000256" key="3">
    <source>
        <dbReference type="ARBA" id="ARBA00022650"/>
    </source>
</evidence>
<evidence type="ECO:0000256" key="1">
    <source>
        <dbReference type="ARBA" id="ARBA00022490"/>
    </source>
</evidence>
<evidence type="ECO:0000256" key="5">
    <source>
        <dbReference type="ARBA" id="ARBA00022741"/>
    </source>
</evidence>
<feature type="binding site" evidence="8">
    <location>
        <begin position="220"/>
        <end position="226"/>
    </location>
    <ligand>
        <name>ATP</name>
        <dbReference type="ChEBI" id="CHEBI:30616"/>
    </ligand>
</feature>
<dbReference type="PANTHER" id="PTHR43654">
    <property type="entry name" value="GLUTAMATE 5-KINASE"/>
    <property type="match status" value="1"/>
</dbReference>
<feature type="domain" description="PUA" evidence="9">
    <location>
        <begin position="283"/>
        <end position="362"/>
    </location>
</feature>
<dbReference type="Pfam" id="PF00696">
    <property type="entry name" value="AA_kinase"/>
    <property type="match status" value="1"/>
</dbReference>
<comment type="caution">
    <text evidence="10">The sequence shown here is derived from an EMBL/GenBank/DDBJ whole genome shotgun (WGS) entry which is preliminary data.</text>
</comment>
<evidence type="ECO:0000256" key="8">
    <source>
        <dbReference type="HAMAP-Rule" id="MF_00456"/>
    </source>
</evidence>
<comment type="catalytic activity">
    <reaction evidence="8">
        <text>L-glutamate + ATP = L-glutamyl 5-phosphate + ADP</text>
        <dbReference type="Rhea" id="RHEA:14877"/>
        <dbReference type="ChEBI" id="CHEBI:29985"/>
        <dbReference type="ChEBI" id="CHEBI:30616"/>
        <dbReference type="ChEBI" id="CHEBI:58274"/>
        <dbReference type="ChEBI" id="CHEBI:456216"/>
        <dbReference type="EC" id="2.7.2.11"/>
    </reaction>
</comment>
<proteinExistence type="inferred from homology"/>
<keyword evidence="2 8" id="KW-0028">Amino-acid biosynthesis</keyword>